<dbReference type="Pfam" id="PF12762">
    <property type="entry name" value="DDE_Tnp_IS1595"/>
    <property type="match status" value="1"/>
</dbReference>
<sequence>MSELNLLQIFKLFNCNTTGVLNEDVLILLQNWNLIPKERVCLCSRGHKLKLSSRNSTIDGYNCRKGIFFYKSHLPAFKIISFSYVWLQNVTQSFIIKELGVSRATAVDWSNFNREIVYDGLILKRTPIGGVGLEVEIDESKFGKRKYNRGHLVVGQWVFVGVLKIIEEWILPGPTITSDCWKTYDCLEEEGYKHFKVNHSVNYKDPESGQYTNTIEGLWRHAKFSLPQFHRKKQFIVGYLANFMSQKNRKLSSQTVKMNHSVEMMIVPKTDYDRELALRVAVK</sequence>
<dbReference type="PANTHER" id="PTHR47163">
    <property type="entry name" value="DDE_TNP_IS1595 DOMAIN-CONTAINING PROTEIN"/>
    <property type="match status" value="1"/>
</dbReference>
<comment type="caution">
    <text evidence="2">The sequence shown here is derived from an EMBL/GenBank/DDBJ whole genome shotgun (WGS) entry which is preliminary data.</text>
</comment>
<keyword evidence="3" id="KW-1185">Reference proteome</keyword>
<feature type="domain" description="ISXO2-like transposase" evidence="1">
    <location>
        <begin position="127"/>
        <end position="248"/>
    </location>
</feature>
<reference evidence="2 3" key="1">
    <citation type="submission" date="2019-08" db="EMBL/GenBank/DDBJ databases">
        <title>Whole genome of Aphis craccivora.</title>
        <authorList>
            <person name="Voronova N.V."/>
            <person name="Shulinski R.S."/>
            <person name="Bandarenka Y.V."/>
            <person name="Zhorov D.G."/>
            <person name="Warner D."/>
        </authorList>
    </citation>
    <scope>NUCLEOTIDE SEQUENCE [LARGE SCALE GENOMIC DNA]</scope>
    <source>
        <strain evidence="2">180601</strain>
        <tissue evidence="2">Whole Body</tissue>
    </source>
</reference>
<dbReference type="OrthoDB" id="6579350at2759"/>
<organism evidence="2 3">
    <name type="scientific">Aphis craccivora</name>
    <name type="common">Cowpea aphid</name>
    <dbReference type="NCBI Taxonomy" id="307492"/>
    <lineage>
        <taxon>Eukaryota</taxon>
        <taxon>Metazoa</taxon>
        <taxon>Ecdysozoa</taxon>
        <taxon>Arthropoda</taxon>
        <taxon>Hexapoda</taxon>
        <taxon>Insecta</taxon>
        <taxon>Pterygota</taxon>
        <taxon>Neoptera</taxon>
        <taxon>Paraneoptera</taxon>
        <taxon>Hemiptera</taxon>
        <taxon>Sternorrhyncha</taxon>
        <taxon>Aphidomorpha</taxon>
        <taxon>Aphidoidea</taxon>
        <taxon>Aphididae</taxon>
        <taxon>Aphidini</taxon>
        <taxon>Aphis</taxon>
        <taxon>Aphis</taxon>
    </lineage>
</organism>
<evidence type="ECO:0000259" key="1">
    <source>
        <dbReference type="SMART" id="SM01126"/>
    </source>
</evidence>
<accession>A0A6G0Z3N0</accession>
<protein>
    <submittedName>
        <fullName evidence="2">DDE Tnp IS1595 domain-containing protein</fullName>
    </submittedName>
</protein>
<name>A0A6G0Z3N0_APHCR</name>
<dbReference type="EMBL" id="VUJU01001536">
    <property type="protein sequence ID" value="KAF0764844.1"/>
    <property type="molecule type" value="Genomic_DNA"/>
</dbReference>
<dbReference type="InterPro" id="IPR024445">
    <property type="entry name" value="Tnp_ISXO2-like"/>
</dbReference>
<dbReference type="InterPro" id="IPR053164">
    <property type="entry name" value="IS1016-like_transposase"/>
</dbReference>
<dbReference type="SMART" id="SM01126">
    <property type="entry name" value="DDE_Tnp_IS1595"/>
    <property type="match status" value="1"/>
</dbReference>
<dbReference type="Proteomes" id="UP000478052">
    <property type="component" value="Unassembled WGS sequence"/>
</dbReference>
<proteinExistence type="predicted"/>
<evidence type="ECO:0000313" key="2">
    <source>
        <dbReference type="EMBL" id="KAF0764844.1"/>
    </source>
</evidence>
<dbReference type="AlphaFoldDB" id="A0A6G0Z3N0"/>
<evidence type="ECO:0000313" key="3">
    <source>
        <dbReference type="Proteomes" id="UP000478052"/>
    </source>
</evidence>
<dbReference type="PANTHER" id="PTHR47163:SF2">
    <property type="entry name" value="SI:DKEY-17M8.2"/>
    <property type="match status" value="1"/>
</dbReference>
<gene>
    <name evidence="2" type="ORF">FWK35_00005515</name>
</gene>